<feature type="binding site" evidence="3">
    <location>
        <position position="44"/>
    </location>
    <ligand>
        <name>ATP</name>
        <dbReference type="ChEBI" id="CHEBI:30616"/>
    </ligand>
</feature>
<proteinExistence type="predicted"/>
<protein>
    <recommendedName>
        <fullName evidence="4">Protein kinase domain-containing protein</fullName>
    </recommendedName>
</protein>
<reference evidence="5" key="1">
    <citation type="submission" date="2021-01" db="EMBL/GenBank/DDBJ databases">
        <authorList>
            <person name="Corre E."/>
            <person name="Pelletier E."/>
            <person name="Niang G."/>
            <person name="Scheremetjew M."/>
            <person name="Finn R."/>
            <person name="Kale V."/>
            <person name="Holt S."/>
            <person name="Cochrane G."/>
            <person name="Meng A."/>
            <person name="Brown T."/>
            <person name="Cohen L."/>
        </authorList>
    </citation>
    <scope>NUCLEOTIDE SEQUENCE</scope>
    <source>
        <strain evidence="5">CCMP219</strain>
    </source>
</reference>
<dbReference type="AlphaFoldDB" id="A0A7R9VQN5"/>
<accession>A0A7R9VQN5</accession>
<dbReference type="InterPro" id="IPR017441">
    <property type="entry name" value="Protein_kinase_ATP_BS"/>
</dbReference>
<dbReference type="SUPFAM" id="SSF56112">
    <property type="entry name" value="Protein kinase-like (PK-like)"/>
    <property type="match status" value="1"/>
</dbReference>
<evidence type="ECO:0000256" key="2">
    <source>
        <dbReference type="ARBA" id="ARBA00022840"/>
    </source>
</evidence>
<keyword evidence="1 3" id="KW-0547">Nucleotide-binding</keyword>
<organism evidence="5">
    <name type="scientific">Chlamydomonas euryale</name>
    <dbReference type="NCBI Taxonomy" id="1486919"/>
    <lineage>
        <taxon>Eukaryota</taxon>
        <taxon>Viridiplantae</taxon>
        <taxon>Chlorophyta</taxon>
        <taxon>core chlorophytes</taxon>
        <taxon>Chlorophyceae</taxon>
        <taxon>CS clade</taxon>
        <taxon>Chlamydomonadales</taxon>
        <taxon>Chlamydomonadaceae</taxon>
        <taxon>Chlamydomonas</taxon>
    </lineage>
</organism>
<dbReference type="PANTHER" id="PTHR24346:SF92">
    <property type="entry name" value="SNF1-RELATED PROTEIN KINASE 2.6"/>
    <property type="match status" value="1"/>
</dbReference>
<dbReference type="InterPro" id="IPR000719">
    <property type="entry name" value="Prot_kinase_dom"/>
</dbReference>
<dbReference type="GO" id="GO:0035556">
    <property type="term" value="P:intracellular signal transduction"/>
    <property type="evidence" value="ECO:0007669"/>
    <property type="project" value="TreeGrafter"/>
</dbReference>
<evidence type="ECO:0000259" key="4">
    <source>
        <dbReference type="PROSITE" id="PS50011"/>
    </source>
</evidence>
<dbReference type="InterPro" id="IPR011009">
    <property type="entry name" value="Kinase-like_dom_sf"/>
</dbReference>
<dbReference type="GO" id="GO:0005524">
    <property type="term" value="F:ATP binding"/>
    <property type="evidence" value="ECO:0007669"/>
    <property type="project" value="UniProtKB-UniRule"/>
</dbReference>
<dbReference type="PROSITE" id="PS00107">
    <property type="entry name" value="PROTEIN_KINASE_ATP"/>
    <property type="match status" value="1"/>
</dbReference>
<dbReference type="SMART" id="SM00220">
    <property type="entry name" value="S_TKc"/>
    <property type="match status" value="1"/>
</dbReference>
<keyword evidence="2 3" id="KW-0067">ATP-binding</keyword>
<dbReference type="FunFam" id="1.10.510.10:FF:000571">
    <property type="entry name" value="Maternal embryonic leucine zipper kinase"/>
    <property type="match status" value="1"/>
</dbReference>
<dbReference type="Pfam" id="PF00069">
    <property type="entry name" value="Pkinase"/>
    <property type="match status" value="1"/>
</dbReference>
<dbReference type="GO" id="GO:0005737">
    <property type="term" value="C:cytoplasm"/>
    <property type="evidence" value="ECO:0007669"/>
    <property type="project" value="TreeGrafter"/>
</dbReference>
<feature type="domain" description="Protein kinase" evidence="4">
    <location>
        <begin position="15"/>
        <end position="274"/>
    </location>
</feature>
<evidence type="ECO:0000313" key="5">
    <source>
        <dbReference type="EMBL" id="CAD8302289.1"/>
    </source>
</evidence>
<sequence>MAPSPELDLYGHPKYEWLKRLGTGTFGAVGLCRVVDTDEMVAVKCLELDMVDKNTEREVMNHRKLRHAHIIEFKEVFLTEHYICIAMEYANHDNLFNYVKRRAMLQEPLARWFFQQLIMALDYCHSKGVVNRDMKLENTLLQAMSNKVLLVKVCDFGYSKAVDQSLPKSKVGTSSYVAPEVILSASHYDGKTADIWSCGVMLYIMLFGKYPFFAQARPGQDQGSAVMTAIVNNKFKIPDDVPISPECRDLLVKLFSKDPTKRITMSQIQEHPWFTQYLPPDAVDMNKQRLNDDQHAGAQSDEETWEVLLDAAERQRGFQRPNCMELTEMVIEHTIKEELTILGGKA</sequence>
<dbReference type="PANTHER" id="PTHR24346">
    <property type="entry name" value="MAP/MICROTUBULE AFFINITY-REGULATING KINASE"/>
    <property type="match status" value="1"/>
</dbReference>
<name>A0A7R9VQN5_9CHLO</name>
<evidence type="ECO:0000256" key="3">
    <source>
        <dbReference type="PROSITE-ProRule" id="PRU10141"/>
    </source>
</evidence>
<dbReference type="PROSITE" id="PS50011">
    <property type="entry name" value="PROTEIN_KINASE_DOM"/>
    <property type="match status" value="1"/>
</dbReference>
<evidence type="ECO:0000256" key="1">
    <source>
        <dbReference type="ARBA" id="ARBA00022741"/>
    </source>
</evidence>
<dbReference type="Gene3D" id="1.10.510.10">
    <property type="entry name" value="Transferase(Phosphotransferase) domain 1"/>
    <property type="match status" value="1"/>
</dbReference>
<dbReference type="EMBL" id="HBEC01035509">
    <property type="protein sequence ID" value="CAD8302289.1"/>
    <property type="molecule type" value="Transcribed_RNA"/>
</dbReference>
<dbReference type="GO" id="GO:0004674">
    <property type="term" value="F:protein serine/threonine kinase activity"/>
    <property type="evidence" value="ECO:0007669"/>
    <property type="project" value="TreeGrafter"/>
</dbReference>
<gene>
    <name evidence="5" type="ORF">CEUR00632_LOCUS16488</name>
</gene>